<evidence type="ECO:0000313" key="1">
    <source>
        <dbReference type="EMBL" id="CAB4022050.1"/>
    </source>
</evidence>
<dbReference type="PROSITE" id="PS50865">
    <property type="entry name" value="ZF_MYND_2"/>
    <property type="match status" value="2"/>
</dbReference>
<organism evidence="1 2">
    <name type="scientific">Paramuricea clavata</name>
    <name type="common">Red gorgonian</name>
    <name type="synonym">Violescent sea-whip</name>
    <dbReference type="NCBI Taxonomy" id="317549"/>
    <lineage>
        <taxon>Eukaryota</taxon>
        <taxon>Metazoa</taxon>
        <taxon>Cnidaria</taxon>
        <taxon>Anthozoa</taxon>
        <taxon>Octocorallia</taxon>
        <taxon>Malacalcyonacea</taxon>
        <taxon>Plexauridae</taxon>
        <taxon>Paramuricea</taxon>
    </lineage>
</organism>
<dbReference type="Pfam" id="PF01753">
    <property type="entry name" value="zf-MYND"/>
    <property type="match status" value="2"/>
</dbReference>
<dbReference type="PROSITE" id="PS01360">
    <property type="entry name" value="ZF_MYND_1"/>
    <property type="match status" value="2"/>
</dbReference>
<reference evidence="1" key="1">
    <citation type="submission" date="2020-04" db="EMBL/GenBank/DDBJ databases">
        <authorList>
            <person name="Alioto T."/>
            <person name="Alioto T."/>
            <person name="Gomez Garrido J."/>
        </authorList>
    </citation>
    <scope>NUCLEOTIDE SEQUENCE</scope>
    <source>
        <strain evidence="1">A484AB</strain>
    </source>
</reference>
<dbReference type="OrthoDB" id="5981480at2759"/>
<comment type="caution">
    <text evidence="1">The sequence shown here is derived from an EMBL/GenBank/DDBJ whole genome shotgun (WGS) entry which is preliminary data.</text>
</comment>
<dbReference type="AlphaFoldDB" id="A0A6S7IXT9"/>
<gene>
    <name evidence="1" type="ORF">PACLA_8A030475</name>
</gene>
<dbReference type="EMBL" id="CACRXK020011777">
    <property type="protein sequence ID" value="CAB4022050.1"/>
    <property type="molecule type" value="Genomic_DNA"/>
</dbReference>
<feature type="non-terminal residue" evidence="1">
    <location>
        <position position="201"/>
    </location>
</feature>
<keyword evidence="2" id="KW-1185">Reference proteome</keyword>
<protein>
    <submittedName>
        <fullName evidence="1">Uncharacterized protein</fullName>
    </submittedName>
</protein>
<dbReference type="SUPFAM" id="SSF144232">
    <property type="entry name" value="HIT/MYND zinc finger-like"/>
    <property type="match status" value="2"/>
</dbReference>
<sequence length="201" mass="22653">MPRFSECWRCGNTVGVGIICNLCEVAKYCSEKCQRNDIFRHEAECIPASILKTCTTCRKSGPNLKACTGCYRAFYCDANCQKSNWERHKIDCREDKEVIEATTQLIFAHYFILAEQIASACPYYYWGNVPAFDCFNLVETEGATYGSALKVLILGVGDLRNVALTCASLPDSYSNKVLFTLNDRESCVLARLVLLLYMLIK</sequence>
<name>A0A6S7IXT9_PARCT</name>
<proteinExistence type="predicted"/>
<dbReference type="InterPro" id="IPR027974">
    <property type="entry name" value="DUF4470"/>
</dbReference>
<evidence type="ECO:0000313" key="2">
    <source>
        <dbReference type="Proteomes" id="UP001152795"/>
    </source>
</evidence>
<dbReference type="Proteomes" id="UP001152795">
    <property type="component" value="Unassembled WGS sequence"/>
</dbReference>
<dbReference type="Gene3D" id="6.10.140.2220">
    <property type="match status" value="2"/>
</dbReference>
<dbReference type="Pfam" id="PF14737">
    <property type="entry name" value="DUF4470"/>
    <property type="match status" value="1"/>
</dbReference>
<accession>A0A6S7IXT9</accession>
<dbReference type="InterPro" id="IPR002893">
    <property type="entry name" value="Znf_MYND"/>
</dbReference>